<accession>A0ABN5WX39</accession>
<reference evidence="2" key="1">
    <citation type="journal article" date="2019" name="Microbiol. Resour. Announc.">
        <title>Complete Genome Sequence of Halomonas olivaria, a Moderately Halophilic Bacterium Isolated from Olive Processing Effluents, Obtained by Nanopore Sequencing.</title>
        <authorList>
            <person name="Nagata S."/>
            <person name="Ii K.M."/>
            <person name="Tsukimi T."/>
            <person name="Miura M.C."/>
            <person name="Galipon J."/>
            <person name="Arakawa K."/>
        </authorList>
    </citation>
    <scope>NUCLEOTIDE SEQUENCE [LARGE SCALE GENOMIC DNA]</scope>
    <source>
        <strain evidence="2">TYRC17</strain>
    </source>
</reference>
<evidence type="ECO:0000313" key="2">
    <source>
        <dbReference type="Proteomes" id="UP000289555"/>
    </source>
</evidence>
<evidence type="ECO:0000313" key="1">
    <source>
        <dbReference type="EMBL" id="BBI49550.1"/>
    </source>
</evidence>
<sequence length="98" mass="9604">MLENAAASQGIEVSVVSRLFEGVVSDALLSEVLLASLLESGTEKAGSRRSRPLGLLPTGSAAGFVSAGAASGATGDVASDSGIWGLGVDFLAALAAAR</sequence>
<name>A0ABN5WX39_9GAMM</name>
<protein>
    <submittedName>
        <fullName evidence="1">Uncharacterized protein</fullName>
    </submittedName>
</protein>
<gene>
    <name evidence="1" type="ORF">HORIV_19710</name>
</gene>
<keyword evidence="2" id="KW-1185">Reference proteome</keyword>
<proteinExistence type="predicted"/>
<organism evidence="1 2">
    <name type="scientific">Vreelandella olivaria</name>
    <dbReference type="NCBI Taxonomy" id="390919"/>
    <lineage>
        <taxon>Bacteria</taxon>
        <taxon>Pseudomonadati</taxon>
        <taxon>Pseudomonadota</taxon>
        <taxon>Gammaproteobacteria</taxon>
        <taxon>Oceanospirillales</taxon>
        <taxon>Halomonadaceae</taxon>
        <taxon>Vreelandella</taxon>
    </lineage>
</organism>
<dbReference type="EMBL" id="AP019416">
    <property type="protein sequence ID" value="BBI49550.1"/>
    <property type="molecule type" value="Genomic_DNA"/>
</dbReference>
<dbReference type="Proteomes" id="UP000289555">
    <property type="component" value="Chromosome"/>
</dbReference>